<evidence type="ECO:0000313" key="3">
    <source>
        <dbReference type="Proteomes" id="UP000222163"/>
    </source>
</evidence>
<accession>A0A2G1BWN1</accession>
<comment type="caution">
    <text evidence="2">The sequence shown here is derived from an EMBL/GenBank/DDBJ whole genome shotgun (WGS) entry which is preliminary data.</text>
</comment>
<dbReference type="Proteomes" id="UP001242342">
    <property type="component" value="Unassembled WGS sequence"/>
</dbReference>
<evidence type="ECO:0000313" key="4">
    <source>
        <dbReference type="Proteomes" id="UP001242342"/>
    </source>
</evidence>
<evidence type="ECO:0000313" key="1">
    <source>
        <dbReference type="EMBL" id="MDP2540481.1"/>
    </source>
</evidence>
<reference evidence="2 3" key="1">
    <citation type="journal article" date="2016" name="Nat. Commun.">
        <title>Microbial interactions lead to rapid micro-scale successions on model marine particles.</title>
        <authorList>
            <person name="Datta M.S."/>
            <person name="Sliwerska E."/>
            <person name="Gore J."/>
            <person name="Polz M.F."/>
            <person name="Cordero O.X."/>
        </authorList>
    </citation>
    <scope>NUCLEOTIDE SEQUENCE [LARGE SCALE GENOMIC DNA]</scope>
    <source>
        <strain evidence="2 3">4G03</strain>
    </source>
</reference>
<organism evidence="2 3">
    <name type="scientific">Tenacibaculum discolor</name>
    <dbReference type="NCBI Taxonomy" id="361581"/>
    <lineage>
        <taxon>Bacteria</taxon>
        <taxon>Pseudomonadati</taxon>
        <taxon>Bacteroidota</taxon>
        <taxon>Flavobacteriia</taxon>
        <taxon>Flavobacteriales</taxon>
        <taxon>Flavobacteriaceae</taxon>
        <taxon>Tenacibaculum</taxon>
    </lineage>
</organism>
<keyword evidence="4" id="KW-1185">Reference proteome</keyword>
<reference evidence="1 4" key="3">
    <citation type="submission" date="2023-07" db="EMBL/GenBank/DDBJ databases">
        <title>Genome content predicts the carbon catabolic preferences of heterotrophic bacteria.</title>
        <authorList>
            <person name="Gralka M."/>
        </authorList>
    </citation>
    <scope>NUCLEOTIDE SEQUENCE [LARGE SCALE GENOMIC DNA]</scope>
    <source>
        <strain evidence="1 4">4G03</strain>
    </source>
</reference>
<dbReference type="EMBL" id="PDUU01000003">
    <property type="protein sequence ID" value="PHN98443.1"/>
    <property type="molecule type" value="Genomic_DNA"/>
</dbReference>
<dbReference type="AlphaFoldDB" id="A0A2G1BWN1"/>
<dbReference type="RefSeq" id="WP_099214265.1">
    <property type="nucleotide sequence ID" value="NZ_JAUYVU010000002.1"/>
</dbReference>
<protein>
    <submittedName>
        <fullName evidence="2">Uncharacterized protein</fullName>
    </submittedName>
</protein>
<sequence>MTLKDELNAENGSFLLELRTYLNWNHDSFINLLTELNKECKRTKENLNLSRDTASGIWYISDFIKNWTEHQNFPKEFAEKYYEKAYELINHLAYTYFMAESPYESDSEIENKITELKKFYNDIQL</sequence>
<dbReference type="EMBL" id="JAUYVU010000002">
    <property type="protein sequence ID" value="MDP2540481.1"/>
    <property type="molecule type" value="Genomic_DNA"/>
</dbReference>
<proteinExistence type="predicted"/>
<reference evidence="2" key="2">
    <citation type="submission" date="2017-10" db="EMBL/GenBank/DDBJ databases">
        <authorList>
            <person name="Enke T.N."/>
            <person name="Cordero O.X."/>
        </authorList>
    </citation>
    <scope>NUCLEOTIDE SEQUENCE</scope>
    <source>
        <strain evidence="2">4G03</strain>
    </source>
</reference>
<dbReference type="Proteomes" id="UP000222163">
    <property type="component" value="Unassembled WGS sequence"/>
</dbReference>
<evidence type="ECO:0000313" key="2">
    <source>
        <dbReference type="EMBL" id="PHN98443.1"/>
    </source>
</evidence>
<gene>
    <name evidence="2" type="ORF">CSC81_02830</name>
    <name evidence="1" type="ORF">Q8W23_03225</name>
</gene>
<name>A0A2G1BWN1_9FLAO</name>